<dbReference type="InterPro" id="IPR000086">
    <property type="entry name" value="NUDIX_hydrolase_dom"/>
</dbReference>
<keyword evidence="9" id="KW-0234">DNA repair</keyword>
<keyword evidence="14" id="KW-1185">Reference proteome</keyword>
<protein>
    <recommendedName>
        <fullName evidence="11">8-oxo-dGTP diphosphatase</fullName>
        <ecNumber evidence="11">3.6.1.55</ecNumber>
    </recommendedName>
</protein>
<organism evidence="13 14">
    <name type="scientific">Fusibacter tunisiensis</name>
    <dbReference type="NCBI Taxonomy" id="1008308"/>
    <lineage>
        <taxon>Bacteria</taxon>
        <taxon>Bacillati</taxon>
        <taxon>Bacillota</taxon>
        <taxon>Clostridia</taxon>
        <taxon>Eubacteriales</taxon>
        <taxon>Eubacteriales Family XII. Incertae Sedis</taxon>
        <taxon>Fusibacter</taxon>
    </lineage>
</organism>
<dbReference type="PANTHER" id="PTHR47707">
    <property type="entry name" value="8-OXO-DGTP DIPHOSPHATASE"/>
    <property type="match status" value="1"/>
</dbReference>
<dbReference type="EMBL" id="JAFBDT010000034">
    <property type="protein sequence ID" value="MBM7562864.1"/>
    <property type="molecule type" value="Genomic_DNA"/>
</dbReference>
<feature type="domain" description="Nudix hydrolase" evidence="12">
    <location>
        <begin position="5"/>
        <end position="93"/>
    </location>
</feature>
<evidence type="ECO:0000256" key="11">
    <source>
        <dbReference type="ARBA" id="ARBA00038905"/>
    </source>
</evidence>
<keyword evidence="7 13" id="KW-0378">Hydrolase</keyword>
<evidence type="ECO:0000256" key="2">
    <source>
        <dbReference type="ARBA" id="ARBA00005582"/>
    </source>
</evidence>
<dbReference type="Proteomes" id="UP000767854">
    <property type="component" value="Unassembled WGS sequence"/>
</dbReference>
<keyword evidence="8" id="KW-0460">Magnesium</keyword>
<reference evidence="13 14" key="1">
    <citation type="submission" date="2021-01" db="EMBL/GenBank/DDBJ databases">
        <title>Genomic Encyclopedia of Type Strains, Phase IV (KMG-IV): sequencing the most valuable type-strain genomes for metagenomic binning, comparative biology and taxonomic classification.</title>
        <authorList>
            <person name="Goeker M."/>
        </authorList>
    </citation>
    <scope>NUCLEOTIDE SEQUENCE [LARGE SCALE GENOMIC DNA]</scope>
    <source>
        <strain evidence="13 14">DSM 24436</strain>
    </source>
</reference>
<dbReference type="Pfam" id="PF00293">
    <property type="entry name" value="NUDIX"/>
    <property type="match status" value="1"/>
</dbReference>
<dbReference type="InterPro" id="IPR015797">
    <property type="entry name" value="NUDIX_hydrolase-like_dom_sf"/>
</dbReference>
<evidence type="ECO:0000256" key="1">
    <source>
        <dbReference type="ARBA" id="ARBA00001946"/>
    </source>
</evidence>
<evidence type="ECO:0000256" key="9">
    <source>
        <dbReference type="ARBA" id="ARBA00023204"/>
    </source>
</evidence>
<keyword evidence="3" id="KW-0515">Mutator protein</keyword>
<comment type="caution">
    <text evidence="13">The sequence shown here is derived from an EMBL/GenBank/DDBJ whole genome shotgun (WGS) entry which is preliminary data.</text>
</comment>
<evidence type="ECO:0000256" key="3">
    <source>
        <dbReference type="ARBA" id="ARBA00022457"/>
    </source>
</evidence>
<evidence type="ECO:0000256" key="5">
    <source>
        <dbReference type="ARBA" id="ARBA00022723"/>
    </source>
</evidence>
<comment type="catalytic activity">
    <reaction evidence="10">
        <text>8-oxo-dGTP + H2O = 8-oxo-dGMP + diphosphate + H(+)</text>
        <dbReference type="Rhea" id="RHEA:31575"/>
        <dbReference type="ChEBI" id="CHEBI:15377"/>
        <dbReference type="ChEBI" id="CHEBI:15378"/>
        <dbReference type="ChEBI" id="CHEBI:33019"/>
        <dbReference type="ChEBI" id="CHEBI:63224"/>
        <dbReference type="ChEBI" id="CHEBI:77896"/>
        <dbReference type="EC" id="3.6.1.55"/>
    </reaction>
</comment>
<evidence type="ECO:0000256" key="8">
    <source>
        <dbReference type="ARBA" id="ARBA00022842"/>
    </source>
</evidence>
<accession>A0ABS2MTX3</accession>
<proteinExistence type="inferred from homology"/>
<dbReference type="RefSeq" id="WP_204665291.1">
    <property type="nucleotide sequence ID" value="NZ_JAFBDT010000034.1"/>
</dbReference>
<keyword evidence="6" id="KW-0227">DNA damage</keyword>
<evidence type="ECO:0000256" key="7">
    <source>
        <dbReference type="ARBA" id="ARBA00022801"/>
    </source>
</evidence>
<gene>
    <name evidence="13" type="ORF">JOC49_002437</name>
</gene>
<dbReference type="EC" id="3.6.1.55" evidence="11"/>
<comment type="similarity">
    <text evidence="2">Belongs to the Nudix hydrolase family.</text>
</comment>
<dbReference type="InterPro" id="IPR047127">
    <property type="entry name" value="MutT-like"/>
</dbReference>
<evidence type="ECO:0000313" key="14">
    <source>
        <dbReference type="Proteomes" id="UP000767854"/>
    </source>
</evidence>
<dbReference type="SUPFAM" id="SSF55811">
    <property type="entry name" value="Nudix"/>
    <property type="match status" value="1"/>
</dbReference>
<dbReference type="GO" id="GO:0035539">
    <property type="term" value="F:8-oxo-7,8-dihydrodeoxyguanosine triphosphate pyrophosphatase activity"/>
    <property type="evidence" value="ECO:0007669"/>
    <property type="project" value="UniProtKB-EC"/>
</dbReference>
<sequence length="139" mass="16097">MKTYEVAVAAIVSDWLLLCTQRGPSQYDYIAHKFQFPGGTIESDEMGSEALKRALEKDLNLSLEITEDHHMMTVEHQYPDFKVILHVYKIEAENVADHLIDHIDHVWADSGMIYFLEWADADFKVMNKIIDEGLIDWQV</sequence>
<evidence type="ECO:0000313" key="13">
    <source>
        <dbReference type="EMBL" id="MBM7562864.1"/>
    </source>
</evidence>
<comment type="cofactor">
    <cofactor evidence="1">
        <name>Mg(2+)</name>
        <dbReference type="ChEBI" id="CHEBI:18420"/>
    </cofactor>
</comment>
<evidence type="ECO:0000256" key="6">
    <source>
        <dbReference type="ARBA" id="ARBA00022763"/>
    </source>
</evidence>
<evidence type="ECO:0000259" key="12">
    <source>
        <dbReference type="Pfam" id="PF00293"/>
    </source>
</evidence>
<keyword evidence="5" id="KW-0479">Metal-binding</keyword>
<dbReference type="Gene3D" id="3.90.79.10">
    <property type="entry name" value="Nucleoside Triphosphate Pyrophosphohydrolase"/>
    <property type="match status" value="1"/>
</dbReference>
<name>A0ABS2MTX3_9FIRM</name>
<evidence type="ECO:0000256" key="10">
    <source>
        <dbReference type="ARBA" id="ARBA00035861"/>
    </source>
</evidence>
<dbReference type="PANTHER" id="PTHR47707:SF1">
    <property type="entry name" value="NUDIX HYDROLASE FAMILY PROTEIN"/>
    <property type="match status" value="1"/>
</dbReference>
<evidence type="ECO:0000256" key="4">
    <source>
        <dbReference type="ARBA" id="ARBA00022705"/>
    </source>
</evidence>
<keyword evidence="4" id="KW-0235">DNA replication</keyword>